<evidence type="ECO:0000313" key="2">
    <source>
        <dbReference type="Proteomes" id="UP000217999"/>
    </source>
</evidence>
<proteinExistence type="predicted"/>
<dbReference type="SUPFAM" id="SSF161266">
    <property type="entry name" value="Gam-like"/>
    <property type="match status" value="1"/>
</dbReference>
<gene>
    <name evidence="1" type="ORF">CK620_13585</name>
</gene>
<sequence>MDTQTTNPMTAIAAAARSYRQHKDVLTERAQGLHDALEAIKRQRLAGLRSAVARVTEAEAALRAAIEASPQLFIKPRTVVLEGIKLGWQKGKGKLSWDDDAQVVRLIRRHLPDAADALIQSREVPIKAALAGLSAAELKRVGVSISDADDEVVIKDTTATVDKLVAALLKGAEEEAGEAA</sequence>
<dbReference type="EMBL" id="NSJF01000010">
    <property type="protein sequence ID" value="PAT32899.1"/>
    <property type="molecule type" value="Genomic_DNA"/>
</dbReference>
<dbReference type="RefSeq" id="WP_095550767.1">
    <property type="nucleotide sequence ID" value="NZ_NSJF01000010.1"/>
</dbReference>
<dbReference type="AlphaFoldDB" id="A0A2A2A4M3"/>
<accession>A0A2A2A4M3</accession>
<reference evidence="1 2" key="1">
    <citation type="submission" date="2017-08" db="EMBL/GenBank/DDBJ databases">
        <title>WGS of Clinical strains of the CDC Group NO-1 linked to zoonotic infections in humans.</title>
        <authorList>
            <person name="Bernier A.-M."/>
            <person name="Bernard K."/>
        </authorList>
    </citation>
    <scope>NUCLEOTIDE SEQUENCE [LARGE SCALE GENOMIC DNA]</scope>
    <source>
        <strain evidence="1 2">NML03-0146</strain>
    </source>
</reference>
<evidence type="ECO:0000313" key="1">
    <source>
        <dbReference type="EMBL" id="PAT32899.1"/>
    </source>
</evidence>
<name>A0A2A2A4M3_9BURK</name>
<protein>
    <recommendedName>
        <fullName evidence="3">Host-nuclease inhibitor protein Gam</fullName>
    </recommendedName>
</protein>
<dbReference type="Proteomes" id="UP000217999">
    <property type="component" value="Unassembled WGS sequence"/>
</dbReference>
<organism evidence="1 2">
    <name type="scientific">Vandammella animalimorsus</name>
    <dbReference type="NCBI Taxonomy" id="2029117"/>
    <lineage>
        <taxon>Bacteria</taxon>
        <taxon>Pseudomonadati</taxon>
        <taxon>Pseudomonadota</taxon>
        <taxon>Betaproteobacteria</taxon>
        <taxon>Burkholderiales</taxon>
        <taxon>Comamonadaceae</taxon>
        <taxon>Vandammella</taxon>
    </lineage>
</organism>
<evidence type="ECO:0008006" key="3">
    <source>
        <dbReference type="Google" id="ProtNLM"/>
    </source>
</evidence>
<comment type="caution">
    <text evidence="1">The sequence shown here is derived from an EMBL/GenBank/DDBJ whole genome shotgun (WGS) entry which is preliminary data.</text>
</comment>